<accession>A0A9P6GJR1</accession>
<comment type="caution">
    <text evidence="1">The sequence shown here is derived from an EMBL/GenBank/DDBJ whole genome shotgun (WGS) entry which is preliminary data.</text>
</comment>
<gene>
    <name evidence="1" type="ORF">PMIN01_04791</name>
</gene>
<dbReference type="Proteomes" id="UP000756921">
    <property type="component" value="Unassembled WGS sequence"/>
</dbReference>
<reference evidence="1" key="1">
    <citation type="journal article" date="2020" name="Mol. Plant Microbe Interact.">
        <title>Genome Sequence of the Biocontrol Agent Coniothyrium minitans strain Conio (IMI 134523).</title>
        <authorList>
            <person name="Patel D."/>
            <person name="Shittu T.A."/>
            <person name="Baroncelli R."/>
            <person name="Muthumeenakshi S."/>
            <person name="Osborne T.H."/>
            <person name="Janganan T.K."/>
            <person name="Sreenivasaprasad S."/>
        </authorList>
    </citation>
    <scope>NUCLEOTIDE SEQUENCE</scope>
    <source>
        <strain evidence="1">Conio</strain>
    </source>
</reference>
<evidence type="ECO:0000313" key="2">
    <source>
        <dbReference type="Proteomes" id="UP000756921"/>
    </source>
</evidence>
<dbReference type="EMBL" id="WJXW01000004">
    <property type="protein sequence ID" value="KAF9737012.1"/>
    <property type="molecule type" value="Genomic_DNA"/>
</dbReference>
<sequence length="139" mass="16665">MPQYASLKPRQQAKLKGSIALLRRSTNRDYTLRSKHVQSYTYRRALMAPREAARVRKVRKVLGRYGPRITDEQFHEAVRKRRKRGTLIGGKKEDGGMWVSPAYGWVSHSHRQERAWMGRMRRMRRMGSTRRTRRTRLWR</sequence>
<dbReference type="AlphaFoldDB" id="A0A9P6GJR1"/>
<name>A0A9P6GJR1_9PLEO</name>
<dbReference type="OrthoDB" id="10412611at2759"/>
<protein>
    <submittedName>
        <fullName evidence="1">Uncharacterized protein</fullName>
    </submittedName>
</protein>
<evidence type="ECO:0000313" key="1">
    <source>
        <dbReference type="EMBL" id="KAF9737012.1"/>
    </source>
</evidence>
<proteinExistence type="predicted"/>
<organism evidence="1 2">
    <name type="scientific">Paraphaeosphaeria minitans</name>
    <dbReference type="NCBI Taxonomy" id="565426"/>
    <lineage>
        <taxon>Eukaryota</taxon>
        <taxon>Fungi</taxon>
        <taxon>Dikarya</taxon>
        <taxon>Ascomycota</taxon>
        <taxon>Pezizomycotina</taxon>
        <taxon>Dothideomycetes</taxon>
        <taxon>Pleosporomycetidae</taxon>
        <taxon>Pleosporales</taxon>
        <taxon>Massarineae</taxon>
        <taxon>Didymosphaeriaceae</taxon>
        <taxon>Paraphaeosphaeria</taxon>
    </lineage>
</organism>
<keyword evidence="2" id="KW-1185">Reference proteome</keyword>